<comment type="caution">
    <text evidence="2">The sequence shown here is derived from an EMBL/GenBank/DDBJ whole genome shotgun (WGS) entry which is preliminary data.</text>
</comment>
<dbReference type="Proteomes" id="UP000789572">
    <property type="component" value="Unassembled WGS sequence"/>
</dbReference>
<evidence type="ECO:0000313" key="3">
    <source>
        <dbReference type="Proteomes" id="UP000789572"/>
    </source>
</evidence>
<reference evidence="2" key="1">
    <citation type="submission" date="2021-06" db="EMBL/GenBank/DDBJ databases">
        <authorList>
            <person name="Kallberg Y."/>
            <person name="Tangrot J."/>
            <person name="Rosling A."/>
        </authorList>
    </citation>
    <scope>NUCLEOTIDE SEQUENCE</scope>
    <source>
        <strain evidence="2">IA702</strain>
    </source>
</reference>
<dbReference type="OrthoDB" id="10589479at2759"/>
<dbReference type="AlphaFoldDB" id="A0A9N8Z9R1"/>
<feature type="compositionally biased region" description="Basic and acidic residues" evidence="1">
    <location>
        <begin position="272"/>
        <end position="282"/>
    </location>
</feature>
<feature type="region of interest" description="Disordered" evidence="1">
    <location>
        <begin position="102"/>
        <end position="123"/>
    </location>
</feature>
<evidence type="ECO:0000313" key="2">
    <source>
        <dbReference type="EMBL" id="CAG8475267.1"/>
    </source>
</evidence>
<feature type="region of interest" description="Disordered" evidence="1">
    <location>
        <begin position="272"/>
        <end position="307"/>
    </location>
</feature>
<protein>
    <submittedName>
        <fullName evidence="2">6980_t:CDS:1</fullName>
    </submittedName>
</protein>
<gene>
    <name evidence="2" type="ORF">POCULU_LOCUS1253</name>
</gene>
<feature type="compositionally biased region" description="Low complexity" evidence="1">
    <location>
        <begin position="103"/>
        <end position="113"/>
    </location>
</feature>
<name>A0A9N8Z9R1_9GLOM</name>
<feature type="compositionally biased region" description="Basic residues" evidence="1">
    <location>
        <begin position="283"/>
        <end position="292"/>
    </location>
</feature>
<evidence type="ECO:0000256" key="1">
    <source>
        <dbReference type="SAM" id="MobiDB-lite"/>
    </source>
</evidence>
<dbReference type="EMBL" id="CAJVPJ010000089">
    <property type="protein sequence ID" value="CAG8475267.1"/>
    <property type="molecule type" value="Genomic_DNA"/>
</dbReference>
<feature type="compositionally biased region" description="Polar residues" evidence="1">
    <location>
        <begin position="298"/>
        <end position="307"/>
    </location>
</feature>
<proteinExistence type="predicted"/>
<accession>A0A9N8Z9R1</accession>
<sequence length="307" mass="34293">MTTNTTNLKIETERDQVYLFDSYDFKSTLAINLSAPLEAWDNGTANGANGNVGRDLMGAGTVEDRSKQKQDLLNLEDLIEKNLKPKYGKILDFLTGPDDDLPDLTGDLGTPPDSTTGVSATGEKSLRKALKEPGFYRGFPLLDPNLTTYFDSANNELKVKKIDPTKPVRYTEEKINNFRNFATGYTGPNADVFTKKKTIKDKNGNDVQVFANRKPEECLGFQPGDVLKDSTNGKYFYVNGGWYFGGESKIYYDILSAQNAEEAMDLAFFGKDYDEPQSDKATRKGNPKRKGDKKYPSVNLQFNEVKD</sequence>
<keyword evidence="3" id="KW-1185">Reference proteome</keyword>
<organism evidence="2 3">
    <name type="scientific">Paraglomus occultum</name>
    <dbReference type="NCBI Taxonomy" id="144539"/>
    <lineage>
        <taxon>Eukaryota</taxon>
        <taxon>Fungi</taxon>
        <taxon>Fungi incertae sedis</taxon>
        <taxon>Mucoromycota</taxon>
        <taxon>Glomeromycotina</taxon>
        <taxon>Glomeromycetes</taxon>
        <taxon>Paraglomerales</taxon>
        <taxon>Paraglomeraceae</taxon>
        <taxon>Paraglomus</taxon>
    </lineage>
</organism>